<evidence type="ECO:0000256" key="1">
    <source>
        <dbReference type="ARBA" id="ARBA00022553"/>
    </source>
</evidence>
<feature type="domain" description="Response regulatory" evidence="3">
    <location>
        <begin position="6"/>
        <end position="123"/>
    </location>
</feature>
<organism evidence="4 5">
    <name type="scientific">Actinomadura darangshiensis</name>
    <dbReference type="NCBI Taxonomy" id="705336"/>
    <lineage>
        <taxon>Bacteria</taxon>
        <taxon>Bacillati</taxon>
        <taxon>Actinomycetota</taxon>
        <taxon>Actinomycetes</taxon>
        <taxon>Streptosporangiales</taxon>
        <taxon>Thermomonosporaceae</taxon>
        <taxon>Actinomadura</taxon>
    </lineage>
</organism>
<dbReference type="RefSeq" id="WP_132198172.1">
    <property type="nucleotide sequence ID" value="NZ_SMKY01000061.1"/>
</dbReference>
<proteinExistence type="predicted"/>
<dbReference type="OrthoDB" id="9812260at2"/>
<evidence type="ECO:0000313" key="4">
    <source>
        <dbReference type="EMBL" id="TDD82778.1"/>
    </source>
</evidence>
<dbReference type="GO" id="GO:0000160">
    <property type="term" value="P:phosphorelay signal transduction system"/>
    <property type="evidence" value="ECO:0007669"/>
    <property type="project" value="InterPro"/>
</dbReference>
<dbReference type="Proteomes" id="UP000295578">
    <property type="component" value="Unassembled WGS sequence"/>
</dbReference>
<dbReference type="AlphaFoldDB" id="A0A4R5B8X9"/>
<dbReference type="InterPro" id="IPR050595">
    <property type="entry name" value="Bact_response_regulator"/>
</dbReference>
<dbReference type="EMBL" id="SMKY01000061">
    <property type="protein sequence ID" value="TDD82778.1"/>
    <property type="molecule type" value="Genomic_DNA"/>
</dbReference>
<reference evidence="4 5" key="1">
    <citation type="submission" date="2019-03" db="EMBL/GenBank/DDBJ databases">
        <title>Draft genome sequences of novel Actinobacteria.</title>
        <authorList>
            <person name="Sahin N."/>
            <person name="Ay H."/>
            <person name="Saygin H."/>
        </authorList>
    </citation>
    <scope>NUCLEOTIDE SEQUENCE [LARGE SCALE GENOMIC DNA]</scope>
    <source>
        <strain evidence="4 5">DSM 45941</strain>
    </source>
</reference>
<comment type="caution">
    <text evidence="4">The sequence shown here is derived from an EMBL/GenBank/DDBJ whole genome shotgun (WGS) entry which is preliminary data.</text>
</comment>
<accession>A0A4R5B8X9</accession>
<evidence type="ECO:0000313" key="5">
    <source>
        <dbReference type="Proteomes" id="UP000295578"/>
    </source>
</evidence>
<protein>
    <submittedName>
        <fullName evidence="4">Response regulator</fullName>
    </submittedName>
</protein>
<evidence type="ECO:0000259" key="3">
    <source>
        <dbReference type="PROSITE" id="PS50110"/>
    </source>
</evidence>
<keyword evidence="5" id="KW-1185">Reference proteome</keyword>
<gene>
    <name evidence="4" type="ORF">E1293_15900</name>
</gene>
<dbReference type="InterPro" id="IPR011006">
    <property type="entry name" value="CheY-like_superfamily"/>
</dbReference>
<dbReference type="SMART" id="SM00448">
    <property type="entry name" value="REC"/>
    <property type="match status" value="1"/>
</dbReference>
<dbReference type="PANTHER" id="PTHR44591:SF3">
    <property type="entry name" value="RESPONSE REGULATORY DOMAIN-CONTAINING PROTEIN"/>
    <property type="match status" value="1"/>
</dbReference>
<sequence length="203" mass="22235">MPNDTRILAVDDREENLTALAAVLDALPVDVVPVTSGQGALKELLNDDFALILLDVVMPDMDGFETAEHIKSRPRNRDIPIIFLTAGGEAGEQAFRGYAAGAVDYLTKPFDPWLLRAKVSVFVELHRRNLQLTQQARLLRQTLEAGEGEGALTACDRLLTALDERLARVEQDVARVRSGEPADRLEAHVADLRLALDVLSTGD</sequence>
<dbReference type="InterPro" id="IPR001789">
    <property type="entry name" value="Sig_transdc_resp-reg_receiver"/>
</dbReference>
<dbReference type="Pfam" id="PF00072">
    <property type="entry name" value="Response_reg"/>
    <property type="match status" value="1"/>
</dbReference>
<dbReference type="Gene3D" id="3.40.50.2300">
    <property type="match status" value="1"/>
</dbReference>
<dbReference type="PROSITE" id="PS50110">
    <property type="entry name" value="RESPONSE_REGULATORY"/>
    <property type="match status" value="1"/>
</dbReference>
<evidence type="ECO:0000256" key="2">
    <source>
        <dbReference type="PROSITE-ProRule" id="PRU00169"/>
    </source>
</evidence>
<feature type="modified residue" description="4-aspartylphosphate" evidence="2">
    <location>
        <position position="55"/>
    </location>
</feature>
<dbReference type="PANTHER" id="PTHR44591">
    <property type="entry name" value="STRESS RESPONSE REGULATOR PROTEIN 1"/>
    <property type="match status" value="1"/>
</dbReference>
<keyword evidence="1 2" id="KW-0597">Phosphoprotein</keyword>
<name>A0A4R5B8X9_9ACTN</name>
<dbReference type="SUPFAM" id="SSF52172">
    <property type="entry name" value="CheY-like"/>
    <property type="match status" value="1"/>
</dbReference>